<protein>
    <recommendedName>
        <fullName evidence="1">RES domain-containing protein</fullName>
    </recommendedName>
</protein>
<gene>
    <name evidence="2" type="ORF">DSCOOX_51000</name>
</gene>
<dbReference type="Proteomes" id="UP000422108">
    <property type="component" value="Chromosome"/>
</dbReference>
<keyword evidence="3" id="KW-1185">Reference proteome</keyword>
<dbReference type="SMART" id="SM00953">
    <property type="entry name" value="RES"/>
    <property type="match status" value="1"/>
</dbReference>
<name>A0A5K8AJ69_9BACT</name>
<reference evidence="2 3" key="1">
    <citation type="submission" date="2019-11" db="EMBL/GenBank/DDBJ databases">
        <title>Comparative genomics of hydrocarbon-degrading Desulfosarcina strains.</title>
        <authorList>
            <person name="Watanabe M."/>
            <person name="Kojima H."/>
            <person name="Fukui M."/>
        </authorList>
    </citation>
    <scope>NUCLEOTIDE SEQUENCE [LARGE SCALE GENOMIC DNA]</scope>
    <source>
        <strain evidence="3">oXyS1</strain>
    </source>
</reference>
<feature type="domain" description="RES" evidence="1">
    <location>
        <begin position="17"/>
        <end position="142"/>
    </location>
</feature>
<accession>A0A5K8AJ69</accession>
<dbReference type="Pfam" id="PF08808">
    <property type="entry name" value="RES"/>
    <property type="match status" value="1"/>
</dbReference>
<dbReference type="EMBL" id="AP021879">
    <property type="protein sequence ID" value="BBO91920.1"/>
    <property type="molecule type" value="Genomic_DNA"/>
</dbReference>
<sequence>MKCTAWRITKEKYINEALSGEGAKLWGGRWNPVGYPAVYCAESLSLAILELIVHLEDDSDINSFVVIPVSFSPKRVQSLPKSKLPKNWNSLPIGPESVAVGKKWLDDKQFPILEVPSTIVPIESNFVLNPLHPDFSLLEKGKPEAIHIDPRIANLIGKTEAGM</sequence>
<dbReference type="InterPro" id="IPR014914">
    <property type="entry name" value="RES_dom"/>
</dbReference>
<dbReference type="RefSeq" id="WP_155312755.1">
    <property type="nucleotide sequence ID" value="NZ_AP021879.1"/>
</dbReference>
<evidence type="ECO:0000313" key="3">
    <source>
        <dbReference type="Proteomes" id="UP000422108"/>
    </source>
</evidence>
<dbReference type="AlphaFoldDB" id="A0A5K8AJ69"/>
<evidence type="ECO:0000313" key="2">
    <source>
        <dbReference type="EMBL" id="BBO91920.1"/>
    </source>
</evidence>
<evidence type="ECO:0000259" key="1">
    <source>
        <dbReference type="SMART" id="SM00953"/>
    </source>
</evidence>
<organism evidence="2 3">
    <name type="scientific">Desulfosarcina ovata subsp. ovata</name>
    <dbReference type="NCBI Taxonomy" id="2752305"/>
    <lineage>
        <taxon>Bacteria</taxon>
        <taxon>Pseudomonadati</taxon>
        <taxon>Thermodesulfobacteriota</taxon>
        <taxon>Desulfobacteria</taxon>
        <taxon>Desulfobacterales</taxon>
        <taxon>Desulfosarcinaceae</taxon>
        <taxon>Desulfosarcina</taxon>
    </lineage>
</organism>
<proteinExistence type="predicted"/>